<accession>A0ABW0NL40</accession>
<gene>
    <name evidence="5" type="ORF">ACFPOE_20135</name>
</gene>
<evidence type="ECO:0000256" key="2">
    <source>
        <dbReference type="ARBA" id="ARBA00023125"/>
    </source>
</evidence>
<evidence type="ECO:0000256" key="1">
    <source>
        <dbReference type="ARBA" id="ARBA00023015"/>
    </source>
</evidence>
<dbReference type="InterPro" id="IPR018060">
    <property type="entry name" value="HTH_AraC"/>
</dbReference>
<dbReference type="Proteomes" id="UP001596037">
    <property type="component" value="Unassembled WGS sequence"/>
</dbReference>
<dbReference type="InterPro" id="IPR009057">
    <property type="entry name" value="Homeodomain-like_sf"/>
</dbReference>
<proteinExistence type="predicted"/>
<dbReference type="PANTHER" id="PTHR47894:SF1">
    <property type="entry name" value="HTH-TYPE TRANSCRIPTIONAL REGULATOR VQSM"/>
    <property type="match status" value="1"/>
</dbReference>
<dbReference type="Pfam" id="PF12833">
    <property type="entry name" value="HTH_18"/>
    <property type="match status" value="1"/>
</dbReference>
<keyword evidence="6" id="KW-1185">Reference proteome</keyword>
<dbReference type="PROSITE" id="PS01124">
    <property type="entry name" value="HTH_ARAC_FAMILY_2"/>
    <property type="match status" value="1"/>
</dbReference>
<reference evidence="6" key="1">
    <citation type="journal article" date="2019" name="Int. J. Syst. Evol. Microbiol.">
        <title>The Global Catalogue of Microorganisms (GCM) 10K type strain sequencing project: providing services to taxonomists for standard genome sequencing and annotation.</title>
        <authorList>
            <consortium name="The Broad Institute Genomics Platform"/>
            <consortium name="The Broad Institute Genome Sequencing Center for Infectious Disease"/>
            <person name="Wu L."/>
            <person name="Ma J."/>
        </authorList>
    </citation>
    <scope>NUCLEOTIDE SEQUENCE [LARGE SCALE GENOMIC DNA]</scope>
    <source>
        <strain evidence="6">CCUG 57401</strain>
    </source>
</reference>
<keyword evidence="3" id="KW-0804">Transcription</keyword>
<protein>
    <submittedName>
        <fullName evidence="5">AraC family transcriptional regulator</fullName>
    </submittedName>
</protein>
<dbReference type="SUPFAM" id="SSF46689">
    <property type="entry name" value="Homeodomain-like"/>
    <property type="match status" value="1"/>
</dbReference>
<dbReference type="RefSeq" id="WP_376852110.1">
    <property type="nucleotide sequence ID" value="NZ_JBHSMF010000010.1"/>
</dbReference>
<evidence type="ECO:0000313" key="6">
    <source>
        <dbReference type="Proteomes" id="UP001596037"/>
    </source>
</evidence>
<comment type="caution">
    <text evidence="5">The sequence shown here is derived from an EMBL/GenBank/DDBJ whole genome shotgun (WGS) entry which is preliminary data.</text>
</comment>
<sequence length="341" mass="37620">MSTGPTATSAAWVRGVLRMFESQGVDSARLLQAAEIDPALLEDPHGRLELEAVNRLWRLAVAASGQETLGLDRALASRYLDLEIAANWIGSDATLGSVLQSQASYAALTNDASAFTLEPEHPNVWLALTHGNDRAYPRQRIEYAMLATVLVMQRITRCLLRPLAAEFVFPEPADAHRHRMAFPCPLRFDRPANRLLLAGEDLELPVVSGSASVFVVEERVLESLLADLGTARTSFRVAQELVGRLRKGEFQSQSLAAALGLSDTQLARQLRAERTSLEDLLDRVRRELAHEYLAASDAPLAEMPGWLGLRDAAEFAAAVRRWFGTTPADYRRHHGPDRPRA</sequence>
<dbReference type="Pfam" id="PF12625">
    <property type="entry name" value="Arabinose_bd"/>
    <property type="match status" value="1"/>
</dbReference>
<feature type="domain" description="HTH araC/xylS-type" evidence="4">
    <location>
        <begin position="235"/>
        <end position="333"/>
    </location>
</feature>
<keyword evidence="2" id="KW-0238">DNA-binding</keyword>
<evidence type="ECO:0000256" key="3">
    <source>
        <dbReference type="ARBA" id="ARBA00023163"/>
    </source>
</evidence>
<keyword evidence="1" id="KW-0805">Transcription regulation</keyword>
<dbReference type="Gene3D" id="1.10.10.60">
    <property type="entry name" value="Homeodomain-like"/>
    <property type="match status" value="1"/>
</dbReference>
<dbReference type="PANTHER" id="PTHR47894">
    <property type="entry name" value="HTH-TYPE TRANSCRIPTIONAL REGULATOR GADX"/>
    <property type="match status" value="1"/>
</dbReference>
<organism evidence="5 6">
    <name type="scientific">Caenimonas terrae</name>
    <dbReference type="NCBI Taxonomy" id="696074"/>
    <lineage>
        <taxon>Bacteria</taxon>
        <taxon>Pseudomonadati</taxon>
        <taxon>Pseudomonadota</taxon>
        <taxon>Betaproteobacteria</taxon>
        <taxon>Burkholderiales</taxon>
        <taxon>Comamonadaceae</taxon>
        <taxon>Caenimonas</taxon>
    </lineage>
</organism>
<dbReference type="EMBL" id="JBHSMF010000010">
    <property type="protein sequence ID" value="MFC5499862.1"/>
    <property type="molecule type" value="Genomic_DNA"/>
</dbReference>
<name>A0ABW0NL40_9BURK</name>
<dbReference type="SMART" id="SM00342">
    <property type="entry name" value="HTH_ARAC"/>
    <property type="match status" value="1"/>
</dbReference>
<evidence type="ECO:0000259" key="4">
    <source>
        <dbReference type="PROSITE" id="PS01124"/>
    </source>
</evidence>
<dbReference type="InterPro" id="IPR032687">
    <property type="entry name" value="AraC-type_N"/>
</dbReference>
<evidence type="ECO:0000313" key="5">
    <source>
        <dbReference type="EMBL" id="MFC5499862.1"/>
    </source>
</evidence>